<proteinExistence type="predicted"/>
<accession>A0A9Q8SP81</accession>
<organism evidence="1 2">
    <name type="scientific">Colletotrichum lupini</name>
    <dbReference type="NCBI Taxonomy" id="145971"/>
    <lineage>
        <taxon>Eukaryota</taxon>
        <taxon>Fungi</taxon>
        <taxon>Dikarya</taxon>
        <taxon>Ascomycota</taxon>
        <taxon>Pezizomycotina</taxon>
        <taxon>Sordariomycetes</taxon>
        <taxon>Hypocreomycetidae</taxon>
        <taxon>Glomerellales</taxon>
        <taxon>Glomerellaceae</taxon>
        <taxon>Colletotrichum</taxon>
        <taxon>Colletotrichum acutatum species complex</taxon>
    </lineage>
</organism>
<dbReference type="RefSeq" id="XP_049142346.1">
    <property type="nucleotide sequence ID" value="XM_049285203.1"/>
</dbReference>
<dbReference type="Proteomes" id="UP000830671">
    <property type="component" value="Chromosome 3"/>
</dbReference>
<dbReference type="EMBL" id="CP019475">
    <property type="protein sequence ID" value="UQC80718.1"/>
    <property type="molecule type" value="Genomic_DNA"/>
</dbReference>
<dbReference type="PROSITE" id="PS51257">
    <property type="entry name" value="PROKAR_LIPOPROTEIN"/>
    <property type="match status" value="1"/>
</dbReference>
<reference evidence="1" key="1">
    <citation type="journal article" date="2021" name="Mol. Plant Microbe Interact.">
        <title>Complete Genome Sequence of the Plant-Pathogenic Fungus Colletotrichum lupini.</title>
        <authorList>
            <person name="Baroncelli R."/>
            <person name="Pensec F."/>
            <person name="Da Lio D."/>
            <person name="Boufleur T."/>
            <person name="Vicente I."/>
            <person name="Sarrocco S."/>
            <person name="Picot A."/>
            <person name="Baraldi E."/>
            <person name="Sukno S."/>
            <person name="Thon M."/>
            <person name="Le Floch G."/>
        </authorList>
    </citation>
    <scope>NUCLEOTIDE SEQUENCE</scope>
    <source>
        <strain evidence="1">IMI 504893</strain>
    </source>
</reference>
<gene>
    <name evidence="1" type="ORF">CLUP02_06203</name>
</gene>
<evidence type="ECO:0000313" key="2">
    <source>
        <dbReference type="Proteomes" id="UP000830671"/>
    </source>
</evidence>
<dbReference type="AlphaFoldDB" id="A0A9Q8SP81"/>
<dbReference type="GeneID" id="73340213"/>
<evidence type="ECO:0000313" key="1">
    <source>
        <dbReference type="EMBL" id="UQC80718.1"/>
    </source>
</evidence>
<name>A0A9Q8SP81_9PEZI</name>
<keyword evidence="2" id="KW-1185">Reference proteome</keyword>
<dbReference type="KEGG" id="clup:CLUP02_06203"/>
<sequence>MVCREADGGDWWIHRFGVHASAPGPCCPGLAGCPVIIHADTYHSRWKVGWQRNRYSHSLAPADNQPLSDSGTWRKNHDASLHIQISLEVAPTSTGWAFINVDARNLNAMRQLYAYFTHGIERDQQGEIAWPSTAYLGIRIPSKFQRSLSRSFEARTLKPLSLASLVFSYSIFLVNQTPGRNLNPPHSCFPLSKHGNVIDELAAGYLPTSMSTWLVSRPLMQMYESTRKSRHGSCRYAAPQFAHPCICRLANGDGIKTTDVDTNWTTPHSFWSKRLDLGHCIDHLRPFFFFLSCLLSYCAAKSTFSNLLLLANCPSSQPHSCGSVHVAYFQTSTIPHQAHTRCRYRSLISDPIRGTLPPVRVLLSLGFYLSLLLPPLDPSPTLLTCIICSSRTLHMPKYLLLKLSLVCG</sequence>
<protein>
    <submittedName>
        <fullName evidence="1">Uncharacterized protein</fullName>
    </submittedName>
</protein>